<protein>
    <recommendedName>
        <fullName evidence="3">GAF domain-containing protein</fullName>
    </recommendedName>
</protein>
<evidence type="ECO:0000313" key="2">
    <source>
        <dbReference type="Proteomes" id="UP001500363"/>
    </source>
</evidence>
<proteinExistence type="predicted"/>
<accession>A0ABP4M465</accession>
<evidence type="ECO:0000313" key="1">
    <source>
        <dbReference type="EMBL" id="GAA1537008.1"/>
    </source>
</evidence>
<dbReference type="EMBL" id="BAAANC010000002">
    <property type="protein sequence ID" value="GAA1537008.1"/>
    <property type="molecule type" value="Genomic_DNA"/>
</dbReference>
<evidence type="ECO:0008006" key="3">
    <source>
        <dbReference type="Google" id="ProtNLM"/>
    </source>
</evidence>
<reference evidence="2" key="1">
    <citation type="journal article" date="2019" name="Int. J. Syst. Evol. Microbiol.">
        <title>The Global Catalogue of Microorganisms (GCM) 10K type strain sequencing project: providing services to taxonomists for standard genome sequencing and annotation.</title>
        <authorList>
            <consortium name="The Broad Institute Genomics Platform"/>
            <consortium name="The Broad Institute Genome Sequencing Center for Infectious Disease"/>
            <person name="Wu L."/>
            <person name="Ma J."/>
        </authorList>
    </citation>
    <scope>NUCLEOTIDE SEQUENCE [LARGE SCALE GENOMIC DNA]</scope>
    <source>
        <strain evidence="2">JCM 14303</strain>
    </source>
</reference>
<keyword evidence="2" id="KW-1185">Reference proteome</keyword>
<name>A0ABP4M465_9ACTN</name>
<comment type="caution">
    <text evidence="1">The sequence shown here is derived from an EMBL/GenBank/DDBJ whole genome shotgun (WGS) entry which is preliminary data.</text>
</comment>
<gene>
    <name evidence="1" type="ORF">GCM10009741_44520</name>
</gene>
<sequence length="154" mass="17192">MRSRRDDVPDGLAVDRALELGLCGIGGVLRPPPRGLDDAIERLSTSYDERTARRLQRFAEVPEGAFVWTREIDGIYRLGRLGGPWRYDASAVAVDLVHVRPCEWLARPFTDADVPPAVAFTFSRGGRNFQRIRDAAVEPATAELWAQMAEATKR</sequence>
<organism evidence="1 2">
    <name type="scientific">Kribbella lupini</name>
    <dbReference type="NCBI Taxonomy" id="291602"/>
    <lineage>
        <taxon>Bacteria</taxon>
        <taxon>Bacillati</taxon>
        <taxon>Actinomycetota</taxon>
        <taxon>Actinomycetes</taxon>
        <taxon>Propionibacteriales</taxon>
        <taxon>Kribbellaceae</taxon>
        <taxon>Kribbella</taxon>
    </lineage>
</organism>
<dbReference type="Proteomes" id="UP001500363">
    <property type="component" value="Unassembled WGS sequence"/>
</dbReference>